<evidence type="ECO:0000256" key="2">
    <source>
        <dbReference type="ARBA" id="ARBA00004922"/>
    </source>
</evidence>
<comment type="subcellular location">
    <subcellularLocation>
        <location evidence="1">Endoplasmic reticulum membrane</location>
        <topology evidence="1">Multi-pass membrane protein</topology>
    </subcellularLocation>
</comment>
<evidence type="ECO:0000256" key="10">
    <source>
        <dbReference type="ARBA" id="ARBA00049506"/>
    </source>
</evidence>
<sequence length="437" mass="50888">MAVRREARYNLNPEKSSKRSNKSCIENCWELWRLLLLLLTDPRKLSSITTLFILAEIVVNILIIEKVSYTEIDWRAYMQEVAGFLNGTMDYSKLRGDTGPLVYPAGFVYIFSGFYYVTSHGVHIKTAQYIYVAIYAFTLTLVFKIYARTKKVPPYVLILMCCTSYRIHSIFVLRLFNDPIAMLLLYASVNAFLDNRWYLGSVLYSLAVSVKMNILLFAPALLVAYLCILGLSKTLIQLSICAFIQLILGLPFLLENPIAYIKGAFNLGRIFEFKWTVNWRFLSEEVFVHPYFHHSLLFLHVLMLLYCLRIWIVYMESYTKLKDVEKSLKSQVPKKEKLDMSIVSQLFVYPLFLANFIGIMFSRSLHYQFYVWYYHTLPYIAWCTEYKTVFKLTILGMIELCWNTYPSTVFSSAALHICHIILLYGALKTKSDSTVEK</sequence>
<keyword evidence="4" id="KW-0328">Glycosyltransferase</keyword>
<dbReference type="FunCoup" id="E2AE79">
    <property type="interactions" value="1141"/>
</dbReference>
<dbReference type="PANTHER" id="PTHR12646">
    <property type="entry name" value="NOT56 - RELATED"/>
    <property type="match status" value="1"/>
</dbReference>
<evidence type="ECO:0000256" key="4">
    <source>
        <dbReference type="ARBA" id="ARBA00022676"/>
    </source>
</evidence>
<feature type="transmembrane region" description="Helical" evidence="11">
    <location>
        <begin position="129"/>
        <end position="147"/>
    </location>
</feature>
<dbReference type="OrthoDB" id="20028at2759"/>
<protein>
    <recommendedName>
        <fullName evidence="3">dolichyl-P-Man:Man5GlcNAc2-PP-dolichol alpha-1,3-mannosyltransferase</fullName>
        <ecNumber evidence="3">2.4.1.258</ecNumber>
    </recommendedName>
</protein>
<comment type="catalytic activity">
    <reaction evidence="10">
        <text>an alpha-D-Man-(1-&gt;2)-alpha-D-Man-(1-&gt;2)-alpha-D-Man-(1-&gt;3)-[alpha-D-Man-(1-&gt;6)]-beta-D-Man-(1-&gt;4)-beta-D-GlcNAc-(1-&gt;4)-alpha-D-GlcNAc-diphospho-di-trans,poly-cis-dolichol + a di-trans,poly-cis-dolichyl beta-D-mannosyl phosphate = an alpha-D-Man-(1-&gt;2)-alpha-D-Man-(1-&gt;2)-alpha-D-Man-(1-&gt;3)-[alpha-D-Man-(1-&gt;3)-alpha-D-Man-(1-&gt;6)]-beta-D-Man-(1-&gt;4)-beta-D-GlcNAc-(1-&gt;4)-alpha-D-GlcNAc-diphospho-di-trans,poly-cis-dolichol + a di-trans,poly-cis-dolichyl phosphate + H(+)</text>
        <dbReference type="Rhea" id="RHEA:29527"/>
        <dbReference type="Rhea" id="RHEA-COMP:19498"/>
        <dbReference type="Rhea" id="RHEA-COMP:19501"/>
        <dbReference type="Rhea" id="RHEA-COMP:19516"/>
        <dbReference type="Rhea" id="RHEA-COMP:19517"/>
        <dbReference type="ChEBI" id="CHEBI:15378"/>
        <dbReference type="ChEBI" id="CHEBI:57683"/>
        <dbReference type="ChEBI" id="CHEBI:58211"/>
        <dbReference type="ChEBI" id="CHEBI:132515"/>
        <dbReference type="ChEBI" id="CHEBI:132516"/>
        <dbReference type="EC" id="2.4.1.258"/>
    </reaction>
    <physiologicalReaction direction="left-to-right" evidence="10">
        <dbReference type="Rhea" id="RHEA:29528"/>
    </physiologicalReaction>
</comment>
<dbReference type="KEGG" id="cfo:105251420"/>
<dbReference type="Proteomes" id="UP000000311">
    <property type="component" value="Unassembled WGS sequence"/>
</dbReference>
<dbReference type="EMBL" id="GL438827">
    <property type="protein sequence ID" value="EFN68312.1"/>
    <property type="molecule type" value="Genomic_DNA"/>
</dbReference>
<dbReference type="PANTHER" id="PTHR12646:SF0">
    <property type="entry name" value="DOL-P-MAN:MAN(5)GLCNAC(2)-PP-DOL ALPHA-1,3-MANNOSYLTRANSFERASE"/>
    <property type="match status" value="1"/>
</dbReference>
<evidence type="ECO:0000256" key="1">
    <source>
        <dbReference type="ARBA" id="ARBA00004477"/>
    </source>
</evidence>
<dbReference type="InParanoid" id="E2AE79"/>
<accession>E2AE79</accession>
<keyword evidence="8 11" id="KW-1133">Transmembrane helix</keyword>
<keyword evidence="9 11" id="KW-0472">Membrane</keyword>
<evidence type="ECO:0000256" key="11">
    <source>
        <dbReference type="SAM" id="Phobius"/>
    </source>
</evidence>
<organism evidence="13">
    <name type="scientific">Camponotus floridanus</name>
    <name type="common">Florida carpenter ant</name>
    <dbReference type="NCBI Taxonomy" id="104421"/>
    <lineage>
        <taxon>Eukaryota</taxon>
        <taxon>Metazoa</taxon>
        <taxon>Ecdysozoa</taxon>
        <taxon>Arthropoda</taxon>
        <taxon>Hexapoda</taxon>
        <taxon>Insecta</taxon>
        <taxon>Pterygota</taxon>
        <taxon>Neoptera</taxon>
        <taxon>Endopterygota</taxon>
        <taxon>Hymenoptera</taxon>
        <taxon>Apocrita</taxon>
        <taxon>Aculeata</taxon>
        <taxon>Formicoidea</taxon>
        <taxon>Formicidae</taxon>
        <taxon>Formicinae</taxon>
        <taxon>Camponotus</taxon>
    </lineage>
</organism>
<evidence type="ECO:0000313" key="12">
    <source>
        <dbReference type="EMBL" id="EFN68312.1"/>
    </source>
</evidence>
<evidence type="ECO:0000256" key="8">
    <source>
        <dbReference type="ARBA" id="ARBA00022989"/>
    </source>
</evidence>
<gene>
    <name evidence="12" type="ORF">EAG_13223</name>
</gene>
<feature type="transmembrane region" description="Helical" evidence="11">
    <location>
        <begin position="409"/>
        <end position="427"/>
    </location>
</feature>
<feature type="transmembrane region" description="Helical" evidence="11">
    <location>
        <begin position="342"/>
        <end position="361"/>
    </location>
</feature>
<evidence type="ECO:0000256" key="5">
    <source>
        <dbReference type="ARBA" id="ARBA00022679"/>
    </source>
</evidence>
<dbReference type="GO" id="GO:0052925">
    <property type="term" value="F:dol-P-Man:Man(5)GlcNAc(2)-PP-Dol alpha-1,3-mannosyltransferase activity"/>
    <property type="evidence" value="ECO:0007669"/>
    <property type="project" value="UniProtKB-EC"/>
</dbReference>
<evidence type="ECO:0000256" key="9">
    <source>
        <dbReference type="ARBA" id="ARBA00023136"/>
    </source>
</evidence>
<evidence type="ECO:0000313" key="13">
    <source>
        <dbReference type="Proteomes" id="UP000000311"/>
    </source>
</evidence>
<feature type="transmembrane region" description="Helical" evidence="11">
    <location>
        <begin position="202"/>
        <end position="228"/>
    </location>
</feature>
<feature type="transmembrane region" description="Helical" evidence="11">
    <location>
        <begin position="235"/>
        <end position="254"/>
    </location>
</feature>
<keyword evidence="5" id="KW-0808">Transferase</keyword>
<dbReference type="InterPro" id="IPR007873">
    <property type="entry name" value="Glycosyltransferase_ALG3"/>
</dbReference>
<keyword evidence="13" id="KW-1185">Reference proteome</keyword>
<dbReference type="AlphaFoldDB" id="E2AE79"/>
<dbReference type="STRING" id="104421.E2AE79"/>
<evidence type="ECO:0000256" key="6">
    <source>
        <dbReference type="ARBA" id="ARBA00022692"/>
    </source>
</evidence>
<comment type="pathway">
    <text evidence="2">Protein modification; protein glycosylation.</text>
</comment>
<name>E2AE79_CAMFO</name>
<proteinExistence type="predicted"/>
<dbReference type="GO" id="GO:0005789">
    <property type="term" value="C:endoplasmic reticulum membrane"/>
    <property type="evidence" value="ECO:0007669"/>
    <property type="project" value="UniProtKB-SubCell"/>
</dbReference>
<keyword evidence="7" id="KW-0256">Endoplasmic reticulum</keyword>
<dbReference type="EC" id="2.4.1.258" evidence="3"/>
<keyword evidence="6 11" id="KW-0812">Transmembrane</keyword>
<evidence type="ECO:0000256" key="3">
    <source>
        <dbReference type="ARBA" id="ARBA00011964"/>
    </source>
</evidence>
<feature type="transmembrane region" description="Helical" evidence="11">
    <location>
        <begin position="101"/>
        <end position="117"/>
    </location>
</feature>
<reference evidence="12 13" key="1">
    <citation type="journal article" date="2010" name="Science">
        <title>Genomic comparison of the ants Camponotus floridanus and Harpegnathos saltator.</title>
        <authorList>
            <person name="Bonasio R."/>
            <person name="Zhang G."/>
            <person name="Ye C."/>
            <person name="Mutti N.S."/>
            <person name="Fang X."/>
            <person name="Qin N."/>
            <person name="Donahue G."/>
            <person name="Yang P."/>
            <person name="Li Q."/>
            <person name="Li C."/>
            <person name="Zhang P."/>
            <person name="Huang Z."/>
            <person name="Berger S.L."/>
            <person name="Reinberg D."/>
            <person name="Wang J."/>
            <person name="Liebig J."/>
        </authorList>
    </citation>
    <scope>NUCLEOTIDE SEQUENCE [LARGE SCALE GENOMIC DNA]</scope>
    <source>
        <strain evidence="13">C129</strain>
    </source>
</reference>
<dbReference type="Pfam" id="PF05208">
    <property type="entry name" value="ALG3"/>
    <property type="match status" value="1"/>
</dbReference>
<dbReference type="OMA" id="PERYGIH"/>
<evidence type="ECO:0000256" key="7">
    <source>
        <dbReference type="ARBA" id="ARBA00022824"/>
    </source>
</evidence>
<feature type="transmembrane region" description="Helical" evidence="11">
    <location>
        <begin position="291"/>
        <end position="312"/>
    </location>
</feature>